<dbReference type="InterPro" id="IPR027417">
    <property type="entry name" value="P-loop_NTPase"/>
</dbReference>
<feature type="domain" description="Sulfotransferase" evidence="6">
    <location>
        <begin position="29"/>
        <end position="272"/>
    </location>
</feature>
<name>A0A8C4QLT4_EPTBU</name>
<dbReference type="GeneTree" id="ENSGT00940000163403"/>
<evidence type="ECO:0000256" key="4">
    <source>
        <dbReference type="ARBA" id="ARBA00022679"/>
    </source>
</evidence>
<evidence type="ECO:0000256" key="3">
    <source>
        <dbReference type="ARBA" id="ARBA00022490"/>
    </source>
</evidence>
<evidence type="ECO:0000313" key="8">
    <source>
        <dbReference type="Proteomes" id="UP000694388"/>
    </source>
</evidence>
<organism evidence="7 8">
    <name type="scientific">Eptatretus burgeri</name>
    <name type="common">Inshore hagfish</name>
    <dbReference type="NCBI Taxonomy" id="7764"/>
    <lineage>
        <taxon>Eukaryota</taxon>
        <taxon>Metazoa</taxon>
        <taxon>Chordata</taxon>
        <taxon>Craniata</taxon>
        <taxon>Vertebrata</taxon>
        <taxon>Cyclostomata</taxon>
        <taxon>Myxini</taxon>
        <taxon>Myxiniformes</taxon>
        <taxon>Myxinidae</taxon>
        <taxon>Eptatretinae</taxon>
        <taxon>Eptatretus</taxon>
    </lineage>
</organism>
<evidence type="ECO:0000259" key="6">
    <source>
        <dbReference type="Pfam" id="PF00685"/>
    </source>
</evidence>
<reference evidence="7" key="1">
    <citation type="submission" date="2025-08" db="UniProtKB">
        <authorList>
            <consortium name="Ensembl"/>
        </authorList>
    </citation>
    <scope>IDENTIFICATION</scope>
</reference>
<dbReference type="Proteomes" id="UP000694388">
    <property type="component" value="Unplaced"/>
</dbReference>
<evidence type="ECO:0000256" key="1">
    <source>
        <dbReference type="ARBA" id="ARBA00004496"/>
    </source>
</evidence>
<comment type="subcellular location">
    <subcellularLocation>
        <location evidence="1">Cytoplasm</location>
    </subcellularLocation>
</comment>
<accession>A0A8C4QLT4</accession>
<sequence length="287" mass="32826">MFEYGQVPFPAHIHSPDSLHAARLLPLRDDDVFLVTYPKSGTTWLQELISVVLAEGDPGPALVAPTWERAPWLEQRGSIETIMARTSPRVITTHLHRHLAPEGLSKGQGKVVYLARNPKDVVVSSFHFHHIALFLEESGSWEDFFQRFLDGKTMHGSWFEHVLGWLKSDENSNLLLLTYEELHTEFRTSLRRLASFLGRPLDSAAEEMVSSHCSFAKMVTNCMTNYSLVPHSWINHTQGRFLRKGVLGDWKTHLTINQNDKIECEFQERFTTWSDAKSFGARIRLEG</sequence>
<dbReference type="InterPro" id="IPR000863">
    <property type="entry name" value="Sulfotransferase_dom"/>
</dbReference>
<dbReference type="EC" id="2.8.2.-" evidence="5"/>
<dbReference type="GO" id="GO:0008146">
    <property type="term" value="F:sulfotransferase activity"/>
    <property type="evidence" value="ECO:0007669"/>
    <property type="project" value="InterPro"/>
</dbReference>
<dbReference type="AlphaFoldDB" id="A0A8C4QLT4"/>
<comment type="similarity">
    <text evidence="2 5">Belongs to the sulfotransferase 1 family.</text>
</comment>
<dbReference type="PANTHER" id="PTHR11783">
    <property type="entry name" value="SULFOTRANSFERASE SULT"/>
    <property type="match status" value="1"/>
</dbReference>
<keyword evidence="8" id="KW-1185">Reference proteome</keyword>
<dbReference type="Pfam" id="PF00685">
    <property type="entry name" value="Sulfotransfer_1"/>
    <property type="match status" value="1"/>
</dbReference>
<reference evidence="7" key="2">
    <citation type="submission" date="2025-09" db="UniProtKB">
        <authorList>
            <consortium name="Ensembl"/>
        </authorList>
    </citation>
    <scope>IDENTIFICATION</scope>
</reference>
<dbReference type="SUPFAM" id="SSF52540">
    <property type="entry name" value="P-loop containing nucleoside triphosphate hydrolases"/>
    <property type="match status" value="1"/>
</dbReference>
<protein>
    <recommendedName>
        <fullName evidence="5">Sulfotransferase</fullName>
        <ecNumber evidence="5">2.8.2.-</ecNumber>
    </recommendedName>
</protein>
<evidence type="ECO:0000256" key="2">
    <source>
        <dbReference type="ARBA" id="ARBA00005771"/>
    </source>
</evidence>
<keyword evidence="3" id="KW-0963">Cytoplasm</keyword>
<dbReference type="FunFam" id="3.40.50.300:FF:000433">
    <property type="entry name" value="Estrogen sulfotransferase"/>
    <property type="match status" value="1"/>
</dbReference>
<dbReference type="Gene3D" id="3.40.50.300">
    <property type="entry name" value="P-loop containing nucleotide triphosphate hydrolases"/>
    <property type="match status" value="1"/>
</dbReference>
<dbReference type="Ensembl" id="ENSEBUT00000017842.1">
    <property type="protein sequence ID" value="ENSEBUP00000017266.1"/>
    <property type="gene ID" value="ENSEBUG00000010786.1"/>
</dbReference>
<dbReference type="GO" id="GO:0005737">
    <property type="term" value="C:cytoplasm"/>
    <property type="evidence" value="ECO:0007669"/>
    <property type="project" value="UniProtKB-SubCell"/>
</dbReference>
<keyword evidence="4 5" id="KW-0808">Transferase</keyword>
<proteinExistence type="inferred from homology"/>
<evidence type="ECO:0000256" key="5">
    <source>
        <dbReference type="RuleBase" id="RU361155"/>
    </source>
</evidence>
<evidence type="ECO:0000313" key="7">
    <source>
        <dbReference type="Ensembl" id="ENSEBUP00000017266.1"/>
    </source>
</evidence>